<evidence type="ECO:0000259" key="3">
    <source>
        <dbReference type="PROSITE" id="PS50966"/>
    </source>
</evidence>
<name>A0A5J6ZB16_9CORY</name>
<proteinExistence type="predicted"/>
<accession>A0A5J6ZB16</accession>
<dbReference type="PANTHER" id="PTHR38133:SF1">
    <property type="entry name" value="SLR1429 PROTEIN"/>
    <property type="match status" value="1"/>
</dbReference>
<keyword evidence="5" id="KW-1185">Reference proteome</keyword>
<organism evidence="4 5">
    <name type="scientific">Corynebacterium urogenitale</name>
    <dbReference type="NCBI Taxonomy" id="2487892"/>
    <lineage>
        <taxon>Bacteria</taxon>
        <taxon>Bacillati</taxon>
        <taxon>Actinomycetota</taxon>
        <taxon>Actinomycetes</taxon>
        <taxon>Mycobacteriales</taxon>
        <taxon>Corynebacteriaceae</taxon>
        <taxon>Corynebacterium</taxon>
    </lineage>
</organism>
<dbReference type="InterPro" id="IPR007527">
    <property type="entry name" value="Znf_SWIM"/>
</dbReference>
<dbReference type="PANTHER" id="PTHR38133">
    <property type="entry name" value="SLR1429 PROTEIN"/>
    <property type="match status" value="1"/>
</dbReference>
<dbReference type="Proteomes" id="UP000326711">
    <property type="component" value="Chromosome"/>
</dbReference>
<dbReference type="KEGG" id="cuo:CUROG_06860"/>
<evidence type="ECO:0000313" key="5">
    <source>
        <dbReference type="Proteomes" id="UP000326711"/>
    </source>
</evidence>
<sequence>MSPQQPPKAGRPGRRAMPTRFGDNVVIADFGARRRHEAAKADNGPRAPRLERESWAASQIMTALADNSDSGRLARGREYYRGGKVLGVELTKDCMAGLVDGTQLEPFDVSLRLRPLAPRKAGFIKDELMADPSHVRSLLHGSAPGTEVAAMLLRPDHVFQATCTCPDRSVVCKHVVAVGYAVAARLTQDPLHVLRLRGIDPEPFVTQLFRKDESAGVTSLRSRREGRKLPEEASEEKNHEGDLRAELVDPKQFWGAVDQRVTWGTVEPESGLEQGDKQAIMAALRTVSWTGVDQLRAHHELERCYEVLMENEQMFDNLPWENELQSRPDDKDRNHD</sequence>
<reference evidence="5" key="1">
    <citation type="submission" date="2019-10" db="EMBL/GenBank/DDBJ databases">
        <title>Complete genome sequence of Corynebacterium urogenitalis DSM 108747, isolated from the genital tract of a cow.</title>
        <authorList>
            <person name="Ruckert C."/>
            <person name="Ballas P."/>
            <person name="Wagener K."/>
            <person name="Drillich M."/>
            <person name="Kaempfer P."/>
            <person name="Busse H.-J."/>
            <person name="Ehling-Schulz M."/>
        </authorList>
    </citation>
    <scope>NUCLEOTIDE SEQUENCE [LARGE SCALE GENOMIC DNA]</scope>
    <source>
        <strain evidence="5">LMM 1652</strain>
    </source>
</reference>
<evidence type="ECO:0000256" key="2">
    <source>
        <dbReference type="SAM" id="MobiDB-lite"/>
    </source>
</evidence>
<dbReference type="Pfam" id="PF04434">
    <property type="entry name" value="SWIM"/>
    <property type="match status" value="1"/>
</dbReference>
<gene>
    <name evidence="4" type="ORF">CUROG_06860</name>
</gene>
<dbReference type="GO" id="GO:0008270">
    <property type="term" value="F:zinc ion binding"/>
    <property type="evidence" value="ECO:0007669"/>
    <property type="project" value="UniProtKB-KW"/>
</dbReference>
<dbReference type="AlphaFoldDB" id="A0A5J6ZB16"/>
<keyword evidence="1" id="KW-0479">Metal-binding</keyword>
<evidence type="ECO:0000256" key="1">
    <source>
        <dbReference type="PROSITE-ProRule" id="PRU00325"/>
    </source>
</evidence>
<evidence type="ECO:0000313" key="4">
    <source>
        <dbReference type="EMBL" id="QFQ02727.1"/>
    </source>
</evidence>
<keyword evidence="1" id="KW-0862">Zinc</keyword>
<dbReference type="OrthoDB" id="188274at2"/>
<feature type="region of interest" description="Disordered" evidence="2">
    <location>
        <begin position="1"/>
        <end position="20"/>
    </location>
</feature>
<dbReference type="RefSeq" id="WP_151903055.1">
    <property type="nucleotide sequence ID" value="NZ_CP045032.1"/>
</dbReference>
<keyword evidence="1" id="KW-0863">Zinc-finger</keyword>
<feature type="compositionally biased region" description="Basic and acidic residues" evidence="2">
    <location>
        <begin position="227"/>
        <end position="245"/>
    </location>
</feature>
<dbReference type="EMBL" id="CP045032">
    <property type="protein sequence ID" value="QFQ02727.1"/>
    <property type="molecule type" value="Genomic_DNA"/>
</dbReference>
<feature type="region of interest" description="Disordered" evidence="2">
    <location>
        <begin position="216"/>
        <end position="245"/>
    </location>
</feature>
<feature type="domain" description="SWIM-type" evidence="3">
    <location>
        <begin position="148"/>
        <end position="183"/>
    </location>
</feature>
<dbReference type="PROSITE" id="PS50966">
    <property type="entry name" value="ZF_SWIM"/>
    <property type="match status" value="1"/>
</dbReference>
<protein>
    <recommendedName>
        <fullName evidence="3">SWIM-type domain-containing protein</fullName>
    </recommendedName>
</protein>